<feature type="non-terminal residue" evidence="1">
    <location>
        <position position="1"/>
    </location>
</feature>
<dbReference type="SUPFAM" id="SSF47781">
    <property type="entry name" value="RuvA domain 2-like"/>
    <property type="match status" value="1"/>
</dbReference>
<dbReference type="InterPro" id="IPR012337">
    <property type="entry name" value="RNaseH-like_sf"/>
</dbReference>
<dbReference type="InterPro" id="IPR010994">
    <property type="entry name" value="RuvA_2-like"/>
</dbReference>
<dbReference type="GO" id="GO:0003735">
    <property type="term" value="F:structural constituent of ribosome"/>
    <property type="evidence" value="ECO:0007669"/>
    <property type="project" value="TreeGrafter"/>
</dbReference>
<gene>
    <name evidence="1" type="ORF">LCGC14_2846820</name>
</gene>
<dbReference type="GO" id="GO:0006412">
    <property type="term" value="P:translation"/>
    <property type="evidence" value="ECO:0007669"/>
    <property type="project" value="TreeGrafter"/>
</dbReference>
<dbReference type="GO" id="GO:0003729">
    <property type="term" value="F:mRNA binding"/>
    <property type="evidence" value="ECO:0007669"/>
    <property type="project" value="TreeGrafter"/>
</dbReference>
<dbReference type="InterPro" id="IPR023323">
    <property type="entry name" value="Tex-like_dom_sf"/>
</dbReference>
<dbReference type="EMBL" id="LAZR01054644">
    <property type="protein sequence ID" value="KKK78112.1"/>
    <property type="molecule type" value="Genomic_DNA"/>
</dbReference>
<dbReference type="InterPro" id="IPR050437">
    <property type="entry name" value="Ribos_protein_bS1-like"/>
</dbReference>
<dbReference type="Gene3D" id="1.10.150.310">
    <property type="entry name" value="Tex RuvX-like domain-like"/>
    <property type="match status" value="1"/>
</dbReference>
<dbReference type="Gene3D" id="1.10.3500.10">
    <property type="entry name" value="Tex N-terminal region-like"/>
    <property type="match status" value="1"/>
</dbReference>
<evidence type="ECO:0000313" key="1">
    <source>
        <dbReference type="EMBL" id="KKK78112.1"/>
    </source>
</evidence>
<organism evidence="1">
    <name type="scientific">marine sediment metagenome</name>
    <dbReference type="NCBI Taxonomy" id="412755"/>
    <lineage>
        <taxon>unclassified sequences</taxon>
        <taxon>metagenomes</taxon>
        <taxon>ecological metagenomes</taxon>
    </lineage>
</organism>
<dbReference type="SUPFAM" id="SSF53098">
    <property type="entry name" value="Ribonuclease H-like"/>
    <property type="match status" value="1"/>
</dbReference>
<comment type="caution">
    <text evidence="1">The sequence shown here is derived from an EMBL/GenBank/DDBJ whole genome shotgun (WGS) entry which is preliminary data.</text>
</comment>
<reference evidence="1" key="1">
    <citation type="journal article" date="2015" name="Nature">
        <title>Complex archaea that bridge the gap between prokaryotes and eukaryotes.</title>
        <authorList>
            <person name="Spang A."/>
            <person name="Saw J.H."/>
            <person name="Jorgensen S.L."/>
            <person name="Zaremba-Niedzwiedzka K."/>
            <person name="Martijn J."/>
            <person name="Lind A.E."/>
            <person name="van Eijk R."/>
            <person name="Schleper C."/>
            <person name="Guy L."/>
            <person name="Ettema T.J."/>
        </authorList>
    </citation>
    <scope>NUCLEOTIDE SEQUENCE</scope>
</reference>
<proteinExistence type="predicted"/>
<protein>
    <recommendedName>
        <fullName evidence="2">Tex-like protein N-terminal domain-containing protein</fullName>
    </recommendedName>
</protein>
<dbReference type="Pfam" id="PF12836">
    <property type="entry name" value="HHH_3"/>
    <property type="match status" value="1"/>
</dbReference>
<dbReference type="PANTHER" id="PTHR10724:SF10">
    <property type="entry name" value="S1 RNA-BINDING DOMAIN-CONTAINING PROTEIN 1"/>
    <property type="match status" value="1"/>
</dbReference>
<accession>A0A0F8Y9L6</accession>
<dbReference type="AlphaFoldDB" id="A0A0F8Y9L6"/>
<sequence length="107" mass="11806">PDLDVSLRGTISICRRVQDPLAELVKIDPKSIGVGQYQHDIPQKGLESTLTEVVESVVNRVGVDINHASPALLSYISGISKTQAQVIYDHVQKEKLKSREEISKIKS</sequence>
<name>A0A0F8Y9L6_9ZZZZ</name>
<evidence type="ECO:0008006" key="2">
    <source>
        <dbReference type="Google" id="ProtNLM"/>
    </source>
</evidence>
<dbReference type="PANTHER" id="PTHR10724">
    <property type="entry name" value="30S RIBOSOMAL PROTEIN S1"/>
    <property type="match status" value="1"/>
</dbReference>